<dbReference type="Proteomes" id="UP000429229">
    <property type="component" value="Unassembled WGS sequence"/>
</dbReference>
<dbReference type="PROSITE" id="PS00878">
    <property type="entry name" value="ODR_DC_2_1"/>
    <property type="match status" value="1"/>
</dbReference>
<feature type="binding site" evidence="5">
    <location>
        <position position="278"/>
    </location>
    <ligand>
        <name>substrate</name>
    </ligand>
</feature>
<dbReference type="NCBIfam" id="TIGR01048">
    <property type="entry name" value="lysA"/>
    <property type="match status" value="1"/>
</dbReference>
<dbReference type="CDD" id="cd06828">
    <property type="entry name" value="PLPDE_III_DapDC"/>
    <property type="match status" value="1"/>
</dbReference>
<dbReference type="HAMAP" id="MF_02120">
    <property type="entry name" value="LysA"/>
    <property type="match status" value="1"/>
</dbReference>
<protein>
    <recommendedName>
        <fullName evidence="5 6">Diaminopimelate decarboxylase</fullName>
        <shortName evidence="5">DAP decarboxylase</shortName>
        <shortName evidence="5">DAPDC</shortName>
        <ecNumber evidence="5 6">4.1.1.20</ecNumber>
    </recommendedName>
</protein>
<keyword evidence="4 5" id="KW-0456">Lyase</keyword>
<keyword evidence="12" id="KW-1185">Reference proteome</keyword>
<reference evidence="11 12" key="1">
    <citation type="submission" date="2019-12" db="EMBL/GenBank/DDBJ databases">
        <title>Genomic-based taxomic classification of the family Erythrobacteraceae.</title>
        <authorList>
            <person name="Xu L."/>
        </authorList>
    </citation>
    <scope>NUCLEOTIDE SEQUENCE [LARGE SCALE GENOMIC DNA]</scope>
    <source>
        <strain evidence="11 12">LMG 29519</strain>
    </source>
</reference>
<evidence type="ECO:0000256" key="8">
    <source>
        <dbReference type="RuleBase" id="RU003738"/>
    </source>
</evidence>
<dbReference type="OrthoDB" id="9802241at2"/>
<dbReference type="InterPro" id="IPR009006">
    <property type="entry name" value="Ala_racemase/Decarboxylase_C"/>
</dbReference>
<dbReference type="PROSITE" id="PS00879">
    <property type="entry name" value="ODR_DC_2_2"/>
    <property type="match status" value="1"/>
</dbReference>
<comment type="subunit">
    <text evidence="5">Homodimer.</text>
</comment>
<dbReference type="Pfam" id="PF00278">
    <property type="entry name" value="Orn_DAP_Arg_deC"/>
    <property type="match status" value="1"/>
</dbReference>
<keyword evidence="2 5" id="KW-0210">Decarboxylase</keyword>
<evidence type="ECO:0000256" key="2">
    <source>
        <dbReference type="ARBA" id="ARBA00022793"/>
    </source>
</evidence>
<evidence type="ECO:0000256" key="1">
    <source>
        <dbReference type="ARBA" id="ARBA00001933"/>
    </source>
</evidence>
<evidence type="ECO:0000313" key="11">
    <source>
        <dbReference type="EMBL" id="MXP08696.1"/>
    </source>
</evidence>
<dbReference type="InterPro" id="IPR022643">
    <property type="entry name" value="De-COase2_C"/>
</dbReference>
<dbReference type="InterPro" id="IPR022657">
    <property type="entry name" value="De-COase2_CS"/>
</dbReference>
<dbReference type="RefSeq" id="WP_160615227.1">
    <property type="nucleotide sequence ID" value="NZ_WTYR01000001.1"/>
</dbReference>
<evidence type="ECO:0000256" key="4">
    <source>
        <dbReference type="ARBA" id="ARBA00023239"/>
    </source>
</evidence>
<dbReference type="PRINTS" id="PR01179">
    <property type="entry name" value="ODADCRBXLASE"/>
</dbReference>
<dbReference type="SUPFAM" id="SSF51419">
    <property type="entry name" value="PLP-binding barrel"/>
    <property type="match status" value="1"/>
</dbReference>
<feature type="binding site" evidence="5">
    <location>
        <position position="344"/>
    </location>
    <ligand>
        <name>substrate</name>
    </ligand>
</feature>
<dbReference type="SUPFAM" id="SSF50621">
    <property type="entry name" value="Alanine racemase C-terminal domain-like"/>
    <property type="match status" value="1"/>
</dbReference>
<feature type="domain" description="Orn/DAP/Arg decarboxylase 2 N-terminal" evidence="10">
    <location>
        <begin position="36"/>
        <end position="281"/>
    </location>
</feature>
<dbReference type="AlphaFoldDB" id="A0A6I4TYS1"/>
<dbReference type="GO" id="GO:0030170">
    <property type="term" value="F:pyridoxal phosphate binding"/>
    <property type="evidence" value="ECO:0007669"/>
    <property type="project" value="UniProtKB-UniRule"/>
</dbReference>
<keyword evidence="5 8" id="KW-0457">Lysine biosynthesis</keyword>
<comment type="cofactor">
    <cofactor evidence="1 5 7 8">
        <name>pyridoxal 5'-phosphate</name>
        <dbReference type="ChEBI" id="CHEBI:597326"/>
    </cofactor>
</comment>
<feature type="binding site" evidence="5">
    <location>
        <position position="318"/>
    </location>
    <ligand>
        <name>substrate</name>
    </ligand>
</feature>
<accession>A0A6I4TYS1</accession>
<feature type="active site" description="Proton donor" evidence="7">
    <location>
        <position position="343"/>
    </location>
</feature>
<evidence type="ECO:0000256" key="7">
    <source>
        <dbReference type="PIRSR" id="PIRSR600183-50"/>
    </source>
</evidence>
<dbReference type="InterPro" id="IPR002986">
    <property type="entry name" value="DAP_deCOOHase_LysA"/>
</dbReference>
<gene>
    <name evidence="5 11" type="primary">lysA</name>
    <name evidence="11" type="ORF">GRI68_00685</name>
</gene>
<dbReference type="GO" id="GO:0009089">
    <property type="term" value="P:lysine biosynthetic process via diaminopimelate"/>
    <property type="evidence" value="ECO:0007669"/>
    <property type="project" value="UniProtKB-UniRule"/>
</dbReference>
<name>A0A6I4TYS1_9SPHN</name>
<dbReference type="UniPathway" id="UPA00034">
    <property type="reaction ID" value="UER00027"/>
</dbReference>
<feature type="binding site" evidence="5">
    <location>
        <position position="240"/>
    </location>
    <ligand>
        <name>pyridoxal 5'-phosphate</name>
        <dbReference type="ChEBI" id="CHEBI:597326"/>
    </ligand>
</feature>
<dbReference type="Gene3D" id="2.40.37.10">
    <property type="entry name" value="Lyase, Ornithine Decarboxylase, Chain A, domain 1"/>
    <property type="match status" value="1"/>
</dbReference>
<dbReference type="InterPro" id="IPR022644">
    <property type="entry name" value="De-COase2_N"/>
</dbReference>
<comment type="catalytic activity">
    <reaction evidence="5 8">
        <text>meso-2,6-diaminopimelate + H(+) = L-lysine + CO2</text>
        <dbReference type="Rhea" id="RHEA:15101"/>
        <dbReference type="ChEBI" id="CHEBI:15378"/>
        <dbReference type="ChEBI" id="CHEBI:16526"/>
        <dbReference type="ChEBI" id="CHEBI:32551"/>
        <dbReference type="ChEBI" id="CHEBI:57791"/>
        <dbReference type="EC" id="4.1.1.20"/>
    </reaction>
</comment>
<feature type="binding site" evidence="5">
    <location>
        <position position="372"/>
    </location>
    <ligand>
        <name>substrate</name>
    </ligand>
</feature>
<dbReference type="PANTHER" id="PTHR43727">
    <property type="entry name" value="DIAMINOPIMELATE DECARBOXYLASE"/>
    <property type="match status" value="1"/>
</dbReference>
<dbReference type="GO" id="GO:0008836">
    <property type="term" value="F:diaminopimelate decarboxylase activity"/>
    <property type="evidence" value="ECO:0007669"/>
    <property type="project" value="UniProtKB-UniRule"/>
</dbReference>
<dbReference type="PANTHER" id="PTHR43727:SF2">
    <property type="entry name" value="GROUP IV DECARBOXYLASE"/>
    <property type="match status" value="1"/>
</dbReference>
<keyword evidence="5" id="KW-0028">Amino-acid biosynthesis</keyword>
<dbReference type="InterPro" id="IPR022653">
    <property type="entry name" value="De-COase2_pyr-phos_BS"/>
</dbReference>
<dbReference type="InterPro" id="IPR000183">
    <property type="entry name" value="Orn/DAP/Arg_de-COase"/>
</dbReference>
<organism evidence="11 12">
    <name type="scientific">Alteriqipengyuania halimionae</name>
    <dbReference type="NCBI Taxonomy" id="1926630"/>
    <lineage>
        <taxon>Bacteria</taxon>
        <taxon>Pseudomonadati</taxon>
        <taxon>Pseudomonadota</taxon>
        <taxon>Alphaproteobacteria</taxon>
        <taxon>Sphingomonadales</taxon>
        <taxon>Erythrobacteraceae</taxon>
        <taxon>Alteriqipengyuania</taxon>
    </lineage>
</organism>
<keyword evidence="3 5" id="KW-0663">Pyridoxal phosphate</keyword>
<evidence type="ECO:0000256" key="6">
    <source>
        <dbReference type="NCBIfam" id="TIGR01048"/>
    </source>
</evidence>
<comment type="pathway">
    <text evidence="5 8">Amino-acid biosynthesis; L-lysine biosynthesis via DAP pathway; L-lysine from DL-2,6-diaminopimelate: step 1/1.</text>
</comment>
<evidence type="ECO:0000256" key="5">
    <source>
        <dbReference type="HAMAP-Rule" id="MF_02120"/>
    </source>
</evidence>
<evidence type="ECO:0000259" key="10">
    <source>
        <dbReference type="Pfam" id="PF02784"/>
    </source>
</evidence>
<comment type="caution">
    <text evidence="11">The sequence shown here is derived from an EMBL/GenBank/DDBJ whole genome shotgun (WGS) entry which is preliminary data.</text>
</comment>
<sequence>MDYFALRNGVLHAEDVSLPAIAAAVGTPVYVYSRATLERHAQVFAEGLAGLDAPLIAFAVKANPNLAVLRVLARQGYGADVVSGGELARALAAGMPPERIVFSGVGKTREEMRQALDAGIRQLNIESEEEGRELAELAAALGKRARCVLRVNPDVDAGTHDKITTGKADNKFGVPIARARELFDALAGLDGLALTGVAVHIGSQLASLEPLEAAFAKIGALIGELREAGHTVDTVDLGGGLGVPYKAGETYPSPAEYGAMVARVTKGWNVQLVFEPGRVIAGNAGILLTRTIRVKRGVAHPFYVLDAAMNDLARPAMYGAWHDIVAVEPSGETAVANVVGPICETGDTFAMGREMDALKSGDLAVIRTAGAYGATMASSYNSRGFVPEVLVDGDKFAVVAERLSAAAIMDAEPIPDWLD</sequence>
<dbReference type="PRINTS" id="PR01181">
    <property type="entry name" value="DAPDCRBXLASE"/>
</dbReference>
<comment type="function">
    <text evidence="5">Specifically catalyzes the decarboxylation of meso-diaminopimelate (meso-DAP) to L-lysine.</text>
</comment>
<dbReference type="Gene3D" id="3.20.20.10">
    <property type="entry name" value="Alanine racemase"/>
    <property type="match status" value="1"/>
</dbReference>
<evidence type="ECO:0000259" key="9">
    <source>
        <dbReference type="Pfam" id="PF00278"/>
    </source>
</evidence>
<feature type="binding site" evidence="5">
    <location>
        <begin position="275"/>
        <end position="278"/>
    </location>
    <ligand>
        <name>pyridoxal 5'-phosphate</name>
        <dbReference type="ChEBI" id="CHEBI:597326"/>
    </ligand>
</feature>
<feature type="binding site" evidence="5">
    <location>
        <position position="372"/>
    </location>
    <ligand>
        <name>pyridoxal 5'-phosphate</name>
        <dbReference type="ChEBI" id="CHEBI:597326"/>
    </ligand>
</feature>
<feature type="modified residue" description="N6-(pyridoxal phosphate)lysine" evidence="5 7">
    <location>
        <position position="61"/>
    </location>
</feature>
<dbReference type="FunFam" id="3.20.20.10:FF:000003">
    <property type="entry name" value="Diaminopimelate decarboxylase"/>
    <property type="match status" value="1"/>
</dbReference>
<comment type="similarity">
    <text evidence="5">Belongs to the Orn/Lys/Arg decarboxylase class-II family. LysA subfamily.</text>
</comment>
<proteinExistence type="inferred from homology"/>
<evidence type="ECO:0000256" key="3">
    <source>
        <dbReference type="ARBA" id="ARBA00022898"/>
    </source>
</evidence>
<dbReference type="Pfam" id="PF02784">
    <property type="entry name" value="Orn_Arg_deC_N"/>
    <property type="match status" value="1"/>
</dbReference>
<feature type="domain" description="Orn/DAP/Arg decarboxylase 2 C-terminal" evidence="9">
    <location>
        <begin position="30"/>
        <end position="370"/>
    </location>
</feature>
<evidence type="ECO:0000313" key="12">
    <source>
        <dbReference type="Proteomes" id="UP000429229"/>
    </source>
</evidence>
<feature type="binding site" evidence="5">
    <location>
        <position position="314"/>
    </location>
    <ligand>
        <name>substrate</name>
    </ligand>
</feature>
<dbReference type="InterPro" id="IPR029066">
    <property type="entry name" value="PLP-binding_barrel"/>
</dbReference>
<dbReference type="EC" id="4.1.1.20" evidence="5 6"/>
<dbReference type="EMBL" id="WTYR01000001">
    <property type="protein sequence ID" value="MXP08696.1"/>
    <property type="molecule type" value="Genomic_DNA"/>
</dbReference>